<dbReference type="GO" id="GO:0006886">
    <property type="term" value="P:intracellular protein transport"/>
    <property type="evidence" value="ECO:0007669"/>
    <property type="project" value="InterPro"/>
</dbReference>
<dbReference type="GO" id="GO:0043001">
    <property type="term" value="P:Golgi to plasma membrane protein transport"/>
    <property type="evidence" value="ECO:0007669"/>
    <property type="project" value="UniProtKB-ARBA"/>
</dbReference>
<keyword evidence="9 13" id="KW-0472">Membrane</keyword>
<dbReference type="InterPro" id="IPR006012">
    <property type="entry name" value="Syntaxin/epimorphin_CS"/>
</dbReference>
<gene>
    <name evidence="15" type="ORF">QYE76_027592</name>
</gene>
<feature type="compositionally biased region" description="Low complexity" evidence="12">
    <location>
        <begin position="203"/>
        <end position="220"/>
    </location>
</feature>
<dbReference type="GO" id="GO:0031201">
    <property type="term" value="C:SNARE complex"/>
    <property type="evidence" value="ECO:0007669"/>
    <property type="project" value="TreeGrafter"/>
</dbReference>
<evidence type="ECO:0000256" key="10">
    <source>
        <dbReference type="ARBA" id="ARBA00037801"/>
    </source>
</evidence>
<dbReference type="InterPro" id="IPR006011">
    <property type="entry name" value="Syntaxin_N"/>
</dbReference>
<feature type="region of interest" description="Disordered" evidence="12">
    <location>
        <begin position="241"/>
        <end position="261"/>
    </location>
</feature>
<feature type="compositionally biased region" description="Low complexity" evidence="12">
    <location>
        <begin position="242"/>
        <end position="252"/>
    </location>
</feature>
<evidence type="ECO:0000256" key="13">
    <source>
        <dbReference type="SAM" id="Phobius"/>
    </source>
</evidence>
<feature type="transmembrane region" description="Helical" evidence="13">
    <location>
        <begin position="520"/>
        <end position="541"/>
    </location>
</feature>
<dbReference type="FunFam" id="1.20.58.70:FF:000010">
    <property type="entry name" value="Syntaxin-43"/>
    <property type="match status" value="1"/>
</dbReference>
<evidence type="ECO:0000256" key="1">
    <source>
        <dbReference type="ARBA" id="ARBA00009063"/>
    </source>
</evidence>
<keyword evidence="4" id="KW-0611">Plant defense</keyword>
<keyword evidence="16" id="KW-1185">Reference proteome</keyword>
<evidence type="ECO:0000256" key="8">
    <source>
        <dbReference type="ARBA" id="ARBA00023054"/>
    </source>
</evidence>
<evidence type="ECO:0000256" key="2">
    <source>
        <dbReference type="ARBA" id="ARBA00022448"/>
    </source>
</evidence>
<feature type="region of interest" description="Disordered" evidence="12">
    <location>
        <begin position="181"/>
        <end position="228"/>
    </location>
</feature>
<comment type="caution">
    <text evidence="15">The sequence shown here is derived from an EMBL/GenBank/DDBJ whole genome shotgun (WGS) entry which is preliminary data.</text>
</comment>
<dbReference type="CDD" id="cd15845">
    <property type="entry name" value="SNARE_syntaxin16"/>
    <property type="match status" value="1"/>
</dbReference>
<name>A0AAD8VF29_LOLMU</name>
<evidence type="ECO:0000259" key="14">
    <source>
        <dbReference type="PROSITE" id="PS50192"/>
    </source>
</evidence>
<evidence type="ECO:0000256" key="12">
    <source>
        <dbReference type="SAM" id="MobiDB-lite"/>
    </source>
</evidence>
<dbReference type="AlphaFoldDB" id="A0AAD8VF29"/>
<evidence type="ECO:0000256" key="3">
    <source>
        <dbReference type="ARBA" id="ARBA00022692"/>
    </source>
</evidence>
<dbReference type="Gene3D" id="1.20.58.70">
    <property type="match status" value="1"/>
</dbReference>
<organism evidence="15 16">
    <name type="scientific">Lolium multiflorum</name>
    <name type="common">Italian ryegrass</name>
    <name type="synonym">Lolium perenne subsp. multiflorum</name>
    <dbReference type="NCBI Taxonomy" id="4521"/>
    <lineage>
        <taxon>Eukaryota</taxon>
        <taxon>Viridiplantae</taxon>
        <taxon>Streptophyta</taxon>
        <taxon>Embryophyta</taxon>
        <taxon>Tracheophyta</taxon>
        <taxon>Spermatophyta</taxon>
        <taxon>Magnoliopsida</taxon>
        <taxon>Liliopsida</taxon>
        <taxon>Poales</taxon>
        <taxon>Poaceae</taxon>
        <taxon>BOP clade</taxon>
        <taxon>Pooideae</taxon>
        <taxon>Poodae</taxon>
        <taxon>Poeae</taxon>
        <taxon>Poeae Chloroplast Group 2 (Poeae type)</taxon>
        <taxon>Loliodinae</taxon>
        <taxon>Loliinae</taxon>
        <taxon>Lolium</taxon>
    </lineage>
</organism>
<dbReference type="SUPFAM" id="SSF47661">
    <property type="entry name" value="t-snare proteins"/>
    <property type="match status" value="1"/>
</dbReference>
<dbReference type="GO" id="GO:0007030">
    <property type="term" value="P:Golgi organization"/>
    <property type="evidence" value="ECO:0007669"/>
    <property type="project" value="UniProtKB-ARBA"/>
</dbReference>
<dbReference type="GO" id="GO:0005484">
    <property type="term" value="F:SNAP receptor activity"/>
    <property type="evidence" value="ECO:0007669"/>
    <property type="project" value="InterPro"/>
</dbReference>
<dbReference type="Proteomes" id="UP001231189">
    <property type="component" value="Unassembled WGS sequence"/>
</dbReference>
<dbReference type="Pfam" id="PF05739">
    <property type="entry name" value="SNARE"/>
    <property type="match status" value="1"/>
</dbReference>
<evidence type="ECO:0000256" key="5">
    <source>
        <dbReference type="ARBA" id="ARBA00022927"/>
    </source>
</evidence>
<keyword evidence="3 13" id="KW-0812">Transmembrane</keyword>
<dbReference type="GO" id="GO:0050832">
    <property type="term" value="P:defense response to fungus"/>
    <property type="evidence" value="ECO:0007669"/>
    <property type="project" value="UniProtKB-ARBA"/>
</dbReference>
<evidence type="ECO:0000256" key="11">
    <source>
        <dbReference type="RuleBase" id="RU003858"/>
    </source>
</evidence>
<comment type="subcellular location">
    <subcellularLocation>
        <location evidence="10">Golgi apparatus</location>
        <location evidence="10">trans-Golgi network membrane</location>
        <topology evidence="10">Single-pass type IV membrane protein</topology>
    </subcellularLocation>
</comment>
<dbReference type="InterPro" id="IPR000727">
    <property type="entry name" value="T_SNARE_dom"/>
</dbReference>
<protein>
    <recommendedName>
        <fullName evidence="14">t-SNARE coiled-coil homology domain-containing protein</fullName>
    </recommendedName>
</protein>
<dbReference type="GO" id="GO:0000149">
    <property type="term" value="F:SNARE binding"/>
    <property type="evidence" value="ECO:0007669"/>
    <property type="project" value="TreeGrafter"/>
</dbReference>
<keyword evidence="6 13" id="KW-1133">Transmembrane helix</keyword>
<dbReference type="PANTHER" id="PTHR19957:SF83">
    <property type="entry name" value="SYNTAXIN-16"/>
    <property type="match status" value="1"/>
</dbReference>
<dbReference type="SMART" id="SM00397">
    <property type="entry name" value="t_SNARE"/>
    <property type="match status" value="1"/>
</dbReference>
<dbReference type="PANTHER" id="PTHR19957">
    <property type="entry name" value="SYNTAXIN"/>
    <property type="match status" value="1"/>
</dbReference>
<evidence type="ECO:0000256" key="4">
    <source>
        <dbReference type="ARBA" id="ARBA00022821"/>
    </source>
</evidence>
<dbReference type="GO" id="GO:0098629">
    <property type="term" value="P:trans-Golgi network membrane organization"/>
    <property type="evidence" value="ECO:0007669"/>
    <property type="project" value="UniProtKB-ARBA"/>
</dbReference>
<dbReference type="GO" id="GO:0048278">
    <property type="term" value="P:vesicle docking"/>
    <property type="evidence" value="ECO:0007669"/>
    <property type="project" value="TreeGrafter"/>
</dbReference>
<dbReference type="InterPro" id="IPR010989">
    <property type="entry name" value="SNARE"/>
</dbReference>
<evidence type="ECO:0000256" key="6">
    <source>
        <dbReference type="ARBA" id="ARBA00022989"/>
    </source>
</evidence>
<dbReference type="GO" id="GO:0009658">
    <property type="term" value="P:chloroplast organization"/>
    <property type="evidence" value="ECO:0007669"/>
    <property type="project" value="UniProtKB-ARBA"/>
</dbReference>
<dbReference type="InterPro" id="IPR045242">
    <property type="entry name" value="Syntaxin"/>
</dbReference>
<evidence type="ECO:0000313" key="16">
    <source>
        <dbReference type="Proteomes" id="UP001231189"/>
    </source>
</evidence>
<evidence type="ECO:0000256" key="9">
    <source>
        <dbReference type="ARBA" id="ARBA00023136"/>
    </source>
</evidence>
<proteinExistence type="inferred from homology"/>
<feature type="compositionally biased region" description="Polar residues" evidence="12">
    <location>
        <begin position="182"/>
        <end position="192"/>
    </location>
</feature>
<dbReference type="SMART" id="SM00503">
    <property type="entry name" value="SynN"/>
    <property type="match status" value="1"/>
</dbReference>
<accession>A0AAD8VF29</accession>
<dbReference type="PROSITE" id="PS00914">
    <property type="entry name" value="SYNTAXIN"/>
    <property type="match status" value="1"/>
</dbReference>
<reference evidence="15" key="1">
    <citation type="submission" date="2023-07" db="EMBL/GenBank/DDBJ databases">
        <title>A chromosome-level genome assembly of Lolium multiflorum.</title>
        <authorList>
            <person name="Chen Y."/>
            <person name="Copetti D."/>
            <person name="Kolliker R."/>
            <person name="Studer B."/>
        </authorList>
    </citation>
    <scope>NUCLEOTIDE SEQUENCE</scope>
    <source>
        <strain evidence="15">02402/16</strain>
        <tissue evidence="15">Leaf</tissue>
    </source>
</reference>
<evidence type="ECO:0000256" key="7">
    <source>
        <dbReference type="ARBA" id="ARBA00023034"/>
    </source>
</evidence>
<dbReference type="PROSITE" id="PS50192">
    <property type="entry name" value="T_SNARE"/>
    <property type="match status" value="1"/>
</dbReference>
<comment type="similarity">
    <text evidence="1 11">Belongs to the syntaxin family.</text>
</comment>
<dbReference type="EMBL" id="JAUUTY010000007">
    <property type="protein sequence ID" value="KAK1603919.1"/>
    <property type="molecule type" value="Genomic_DNA"/>
</dbReference>
<dbReference type="GO" id="GO:0005802">
    <property type="term" value="C:trans-Golgi network"/>
    <property type="evidence" value="ECO:0007669"/>
    <property type="project" value="UniProtKB-ARBA"/>
</dbReference>
<dbReference type="GO" id="GO:0009863">
    <property type="term" value="P:salicylic acid mediated signaling pathway"/>
    <property type="evidence" value="ECO:0007669"/>
    <property type="project" value="UniProtKB-ARBA"/>
</dbReference>
<sequence length="546" mass="60370">MMMMGESGKLFGKGCSNKAGEGSAGKRPKGRPVKVGHFHDDVEPTHSAKVVLSPGLEMLPIPVGFRPYLCAIPRTVILKTNTGCSWMVKLREIKDVVCLDQGRTAFVAAHQVKLDRLLHNLQDAQGRRLQGHHLRLHHERGGPEVPKQGPNSFFQLPGPTWARSAAGRLLPSLLAKCLPNRQGLSSRTNCPNSSPPRRRDLASPRARALRPASAVSRPRPMATRNRTPLFRKYRDALRHVRAPAGAPSSSSSSGGGGPVIEMSSLLRHDRTYAPLSTDDPAASSSSRGTVAVGLPPAWVDISEDISANMQRAKTKMAELAKAHAKALMPSFGDGVDDQRAIEVLTHEITDLLKRSEKRLQKLATNDSSEDSKVRKNVQRSLATDLHSLSIEFRKKQSSYLKQLRQQKEGQDGVDLEMNMNGSKSTFELEDDEFEDVGFTEVQMSKLKKSEAFTREREREIEQVVESVNELAQIMKDLSVLVIDQGTIVDRIDYNVQNVAASVEEGYKQLQKAERTQKKGGMVMCATVLVILIFIMIVLLILKKILF</sequence>
<dbReference type="GO" id="GO:0006896">
    <property type="term" value="P:Golgi to vacuole transport"/>
    <property type="evidence" value="ECO:0007669"/>
    <property type="project" value="UniProtKB-ARBA"/>
</dbReference>
<keyword evidence="5" id="KW-0653">Protein transport</keyword>
<feature type="domain" description="T-SNARE coiled-coil homology" evidence="14">
    <location>
        <begin position="450"/>
        <end position="512"/>
    </location>
</feature>
<keyword evidence="7" id="KW-0333">Golgi apparatus</keyword>
<keyword evidence="8" id="KW-0175">Coiled coil</keyword>
<evidence type="ECO:0000313" key="15">
    <source>
        <dbReference type="EMBL" id="KAK1603919.1"/>
    </source>
</evidence>
<dbReference type="GO" id="GO:0006906">
    <property type="term" value="P:vesicle fusion"/>
    <property type="evidence" value="ECO:0007669"/>
    <property type="project" value="UniProtKB-ARBA"/>
</dbReference>
<keyword evidence="2" id="KW-0813">Transport</keyword>
<feature type="region of interest" description="Disordered" evidence="12">
    <location>
        <begin position="13"/>
        <end position="32"/>
    </location>
</feature>